<dbReference type="Proteomes" id="UP001057375">
    <property type="component" value="Unassembled WGS sequence"/>
</dbReference>
<evidence type="ECO:0000256" key="3">
    <source>
        <dbReference type="ARBA" id="ARBA00023242"/>
    </source>
</evidence>
<comment type="similarity">
    <text evidence="2 4">Belongs to the RPF2 family.</text>
</comment>
<dbReference type="InterPro" id="IPR039770">
    <property type="entry name" value="Rpf2"/>
</dbReference>
<reference evidence="6" key="1">
    <citation type="submission" date="2022-03" db="EMBL/GenBank/DDBJ databases">
        <title>Draft genome sequence of Aduncisulcus paluster, a free-living microaerophilic Fornicata.</title>
        <authorList>
            <person name="Yuyama I."/>
            <person name="Kume K."/>
            <person name="Tamura T."/>
            <person name="Inagaki Y."/>
            <person name="Hashimoto T."/>
        </authorList>
    </citation>
    <scope>NUCLEOTIDE SEQUENCE</scope>
    <source>
        <strain evidence="6">NY0171</strain>
    </source>
</reference>
<keyword evidence="7" id="KW-1185">Reference proteome</keyword>
<comment type="subcellular location">
    <subcellularLocation>
        <location evidence="1 4">Nucleus</location>
        <location evidence="1 4">Nucleolus</location>
    </subcellularLocation>
</comment>
<keyword evidence="3 4" id="KW-0539">Nucleus</keyword>
<evidence type="ECO:0000256" key="1">
    <source>
        <dbReference type="ARBA" id="ARBA00004604"/>
    </source>
</evidence>
<dbReference type="PANTHER" id="PTHR12728:SF0">
    <property type="entry name" value="RIBOSOME PRODUCTION FACTOR 2 HOMOLOG"/>
    <property type="match status" value="1"/>
</dbReference>
<dbReference type="EMBL" id="BQXS01011774">
    <property type="protein sequence ID" value="GKT16606.1"/>
    <property type="molecule type" value="Genomic_DNA"/>
</dbReference>
<organism evidence="6 7">
    <name type="scientific">Aduncisulcus paluster</name>
    <dbReference type="NCBI Taxonomy" id="2918883"/>
    <lineage>
        <taxon>Eukaryota</taxon>
        <taxon>Metamonada</taxon>
        <taxon>Carpediemonas-like organisms</taxon>
        <taxon>Aduncisulcus</taxon>
    </lineage>
</organism>
<proteinExistence type="inferred from homology"/>
<accession>A0ABQ5JW90</accession>
<dbReference type="SMART" id="SM00879">
    <property type="entry name" value="Brix"/>
    <property type="match status" value="1"/>
</dbReference>
<dbReference type="InterPro" id="IPR007109">
    <property type="entry name" value="Brix"/>
</dbReference>
<evidence type="ECO:0000259" key="5">
    <source>
        <dbReference type="PROSITE" id="PS50833"/>
    </source>
</evidence>
<comment type="caution">
    <text evidence="6">The sequence shown here is derived from an EMBL/GenBank/DDBJ whole genome shotgun (WGS) entry which is preliminary data.</text>
</comment>
<dbReference type="PROSITE" id="PS50833">
    <property type="entry name" value="BRIX"/>
    <property type="match status" value="1"/>
</dbReference>
<protein>
    <recommendedName>
        <fullName evidence="4">Ribosome production factor 2 homolog</fullName>
    </recommendedName>
    <alternativeName>
        <fullName evidence="4">Ribosome biogenesis protein RPF2 homolog</fullName>
    </alternativeName>
</protein>
<evidence type="ECO:0000256" key="2">
    <source>
        <dbReference type="ARBA" id="ARBA00010782"/>
    </source>
</evidence>
<feature type="domain" description="Brix" evidence="5">
    <location>
        <begin position="2"/>
        <end position="223"/>
    </location>
</feature>
<evidence type="ECO:0000313" key="7">
    <source>
        <dbReference type="Proteomes" id="UP001057375"/>
    </source>
</evidence>
<evidence type="ECO:0000313" key="6">
    <source>
        <dbReference type="EMBL" id="GKT16606.1"/>
    </source>
</evidence>
<name>A0ABQ5JW90_9EUKA</name>
<evidence type="ECO:0000256" key="4">
    <source>
        <dbReference type="RuleBase" id="RU367086"/>
    </source>
</evidence>
<sequence>MKKSLVLYGSKPSKIMKDLLFDLSGLKRPEIYRFTAKNFVYPFEDPSKLEKWAGGKECSLFMYGNNQKKRPNSLTLGRLFEDQIYDMYEFNITDFKSRTEECFRKVPTRQISSRPLIIFQGDAWMNDPISMDMRPFLLDYFRGFEQDKMSLHSVEQVIVFTSNSPDQSIAVTNPLDTPRNVHMRVYHIDLQKGESALIPASSLTECGPRISMKLTRYREPDKLVKRSAEYVFKERLQMKKDKTFFDTVGQKKGRLYVDKQDLSKIALRKFKGLGKAKKRQYGEGKGMGSKK</sequence>
<dbReference type="Pfam" id="PF04427">
    <property type="entry name" value="Brix"/>
    <property type="match status" value="1"/>
</dbReference>
<dbReference type="PANTHER" id="PTHR12728">
    <property type="entry name" value="BRIX DOMAIN CONTAINING PROTEIN"/>
    <property type="match status" value="1"/>
</dbReference>
<gene>
    <name evidence="6" type="ORF">ADUPG1_010949</name>
</gene>